<dbReference type="InterPro" id="IPR006094">
    <property type="entry name" value="Oxid_FAD_bind_N"/>
</dbReference>
<evidence type="ECO:0000313" key="14">
    <source>
        <dbReference type="EMBL" id="TLD92199.1"/>
    </source>
</evidence>
<keyword evidence="6" id="KW-0809">Transit peptide</keyword>
<dbReference type="EC" id="1.1.2.4" evidence="10"/>
<evidence type="ECO:0000313" key="16">
    <source>
        <dbReference type="Proteomes" id="UP000477070"/>
    </source>
</evidence>
<gene>
    <name evidence="13" type="ORF">DCO61_02645</name>
    <name evidence="14" type="ORF">LS64_010625</name>
</gene>
<dbReference type="OrthoDB" id="9811557at2"/>
<dbReference type="EMBL" id="JRMP02000022">
    <property type="protein sequence ID" value="TLD92199.1"/>
    <property type="molecule type" value="Genomic_DNA"/>
</dbReference>
<keyword evidence="8" id="KW-0408">Iron</keyword>
<dbReference type="Gene3D" id="1.10.1060.10">
    <property type="entry name" value="Alpha-helical ferredoxin"/>
    <property type="match status" value="1"/>
</dbReference>
<dbReference type="Gene3D" id="3.30.43.10">
    <property type="entry name" value="Uridine Diphospho-n-acetylenolpyruvylglucosamine Reductase, domain 2"/>
    <property type="match status" value="1"/>
</dbReference>
<feature type="domain" description="FAD-binding PCMH-type" evidence="12">
    <location>
        <begin position="96"/>
        <end position="323"/>
    </location>
</feature>
<dbReference type="STRING" id="1548018.LS64_11020"/>
<evidence type="ECO:0000313" key="13">
    <source>
        <dbReference type="EMBL" id="MWV68951.1"/>
    </source>
</evidence>
<evidence type="ECO:0000256" key="8">
    <source>
        <dbReference type="ARBA" id="ARBA00023004"/>
    </source>
</evidence>
<dbReference type="Gene3D" id="3.30.465.10">
    <property type="match status" value="1"/>
</dbReference>
<dbReference type="InterPro" id="IPR036318">
    <property type="entry name" value="FAD-bd_PCMH-like_sf"/>
</dbReference>
<dbReference type="InterPro" id="IPR016169">
    <property type="entry name" value="FAD-bd_PCMH_sub2"/>
</dbReference>
<evidence type="ECO:0000256" key="1">
    <source>
        <dbReference type="ARBA" id="ARBA00001974"/>
    </source>
</evidence>
<keyword evidence="9" id="KW-0411">Iron-sulfur</keyword>
<comment type="caution">
    <text evidence="14">The sequence shown here is derived from an EMBL/GenBank/DDBJ whole genome shotgun (WGS) entry which is preliminary data.</text>
</comment>
<dbReference type="GO" id="GO:0071949">
    <property type="term" value="F:FAD binding"/>
    <property type="evidence" value="ECO:0007669"/>
    <property type="project" value="InterPro"/>
</dbReference>
<keyword evidence="4" id="KW-0479">Metal-binding</keyword>
<accession>A0A347VUR5</accession>
<dbReference type="AlphaFoldDB" id="A0A347VUR5"/>
<dbReference type="GO" id="GO:0051536">
    <property type="term" value="F:iron-sulfur cluster binding"/>
    <property type="evidence" value="ECO:0007669"/>
    <property type="project" value="UniProtKB-KW"/>
</dbReference>
<evidence type="ECO:0000259" key="12">
    <source>
        <dbReference type="PROSITE" id="PS51387"/>
    </source>
</evidence>
<keyword evidence="15" id="KW-1185">Reference proteome</keyword>
<sequence length="1056" mass="118204">MSVDFKAEAFGFKFRFKVESELENLHIPKKYIRFYNEAKLFLHDGDEKSQTRFYNIDNKQNIESKGLSKAKSKTKNLRIYKDYLRRFAYGLDASCYRYIPKLVIWAKSESEIQQILHLANKHNTPLTFRAGGTSLSGQACSDSILVVCNENFKNIEIKGVNADSIKLECGVIGADANAALKKYNKKIGPDPATINNALIGGIFSNNSSGMCCGVKQNSYQTIKSIRVILNDGYILDTSESIESFKQTHAHIVESLLNLSHEIKQDSALSEFIKHKFKIKNTTGYAINALVDFSDIKDILNHIFIGAEGTLGFVSKVEYECVQDFTHKACALLFYENLSIASYAIKILAKNENIVSAAEIMDYASLDSVKGLKGMPDSIHKINKGNCAILVQMESDNLESLNANIESIKTQLDSIPTLFGNTFSFDKKEQESWWKIRKGILPLAAATRPSGSIVITEDICFEIEHFTQGIEGIEKLFEKYSFKGIIFGHALSGNVHFIITPLLSVESEKVRFGEFMDALVNLVVSFNGSIKAEHGTGRMMAPFVETEWGAKAYAINKRIKAIFDSKNLINPDVIITQDKQIHLKNLKPAEANQIEDYLDACMECGFCEKICPSRNLTLTPRQRIAVYREIKRLESKLNSHVERSETTNTESKNKDSIESLELKALQKGYKYLGIETCATCSMCATLCPLEIDTAKIATNLSQKHNMLDSMIVKSFANNINRTTKIAKASVKIANATQSIVGKKNAKKLTNFLHKKIDTPLLLESFPTPNNYRLENKIVSNAQGKSKNGEVIFFTSCLNRMFAPSKSASDKRSIAQVFESLCKKAGFNVIYPKNIESLCCGKAYKNHKNIEKKLASDTYNALRLESKNGEIPIVCDHSACSLEIFKTIKQQDCLESKLRFYDLSAFVLEYLIPHLTITPLDSINKNVAIYAPCSTRNIALKSEKISWEDSIFKLAKLCGANVINDSNTKCCGFAGNKGFFTPELNESALSHFGENYVCENIESNSKDSKFIESNPQNRNIFSNCKNGFSSSSTCEIGLSDKTNFIWQHIIYLVDSHSK</sequence>
<dbReference type="GO" id="GO:0004458">
    <property type="term" value="F:D-lactate dehydrogenase (cytochrome) activity"/>
    <property type="evidence" value="ECO:0007669"/>
    <property type="project" value="UniProtKB-EC"/>
</dbReference>
<reference evidence="14 15" key="1">
    <citation type="journal article" date="2014" name="Genome Announc.">
        <title>Draft genome sequences of eight enterohepatic helicobacter species isolated from both laboratory and wild rodents.</title>
        <authorList>
            <person name="Sheh A."/>
            <person name="Shen Z."/>
            <person name="Fox J.G."/>
        </authorList>
    </citation>
    <scope>NUCLEOTIDE SEQUENCE [LARGE SCALE GENOMIC DNA]</scope>
    <source>
        <strain evidence="14 15">MIT 97-6194</strain>
    </source>
</reference>
<evidence type="ECO:0000256" key="7">
    <source>
        <dbReference type="ARBA" id="ARBA00023002"/>
    </source>
</evidence>
<dbReference type="SUPFAM" id="SSF55103">
    <property type="entry name" value="FAD-linked oxidases, C-terminal domain"/>
    <property type="match status" value="1"/>
</dbReference>
<proteinExistence type="inferred from homology"/>
<reference evidence="14" key="3">
    <citation type="submission" date="2018-04" db="EMBL/GenBank/DDBJ databases">
        <authorList>
            <person name="Sheh A."/>
            <person name="Shen Z."/>
            <person name="Mannion A.J."/>
            <person name="Fox J.G."/>
        </authorList>
    </citation>
    <scope>NUCLEOTIDE SEQUENCE</scope>
    <source>
        <strain evidence="14">MIT 97-6194</strain>
    </source>
</reference>
<reference evidence="13 16" key="4">
    <citation type="submission" date="2019-12" db="EMBL/GenBank/DDBJ databases">
        <title>Multi-Generational Helicobacter saguini Isolates.</title>
        <authorList>
            <person name="Mannion A."/>
            <person name="Shen Z."/>
            <person name="Fox J.G."/>
        </authorList>
    </citation>
    <scope>NUCLEOTIDE SEQUENCE [LARGE SCALE GENOMIC DNA]</scope>
    <source>
        <strain evidence="13">16-048</strain>
        <strain evidence="16">16-048 (F4)</strain>
    </source>
</reference>
<dbReference type="InterPro" id="IPR016167">
    <property type="entry name" value="FAD-bd_PCMH_sub1"/>
</dbReference>
<dbReference type="Pfam" id="PF01565">
    <property type="entry name" value="FAD_binding_4"/>
    <property type="match status" value="1"/>
</dbReference>
<keyword evidence="5" id="KW-0274">FAD</keyword>
<dbReference type="PANTHER" id="PTHR11748">
    <property type="entry name" value="D-LACTATE DEHYDROGENASE"/>
    <property type="match status" value="1"/>
</dbReference>
<dbReference type="SUPFAM" id="SSF56176">
    <property type="entry name" value="FAD-binding/transporter-associated domain-like"/>
    <property type="match status" value="1"/>
</dbReference>
<evidence type="ECO:0000256" key="3">
    <source>
        <dbReference type="ARBA" id="ARBA00022630"/>
    </source>
</evidence>
<dbReference type="PROSITE" id="PS51387">
    <property type="entry name" value="FAD_PCMH"/>
    <property type="match status" value="1"/>
</dbReference>
<dbReference type="InterPro" id="IPR016166">
    <property type="entry name" value="FAD-bd_PCMH"/>
</dbReference>
<dbReference type="InterPro" id="IPR016164">
    <property type="entry name" value="FAD-linked_Oxase-like_C"/>
</dbReference>
<evidence type="ECO:0000256" key="4">
    <source>
        <dbReference type="ARBA" id="ARBA00022723"/>
    </source>
</evidence>
<evidence type="ECO:0000313" key="15">
    <source>
        <dbReference type="Proteomes" id="UP000029714"/>
    </source>
</evidence>
<dbReference type="InterPro" id="IPR004113">
    <property type="entry name" value="FAD-bd_oxidored_4_C"/>
</dbReference>
<comment type="cofactor">
    <cofactor evidence="1">
        <name>FAD</name>
        <dbReference type="ChEBI" id="CHEBI:57692"/>
    </cofactor>
</comment>
<dbReference type="GO" id="GO:0046872">
    <property type="term" value="F:metal ion binding"/>
    <property type="evidence" value="ECO:0007669"/>
    <property type="project" value="UniProtKB-KW"/>
</dbReference>
<dbReference type="GO" id="GO:1903457">
    <property type="term" value="P:lactate catabolic process"/>
    <property type="evidence" value="ECO:0007669"/>
    <property type="project" value="TreeGrafter"/>
</dbReference>
<evidence type="ECO:0000256" key="6">
    <source>
        <dbReference type="ARBA" id="ARBA00022946"/>
    </source>
</evidence>
<dbReference type="GO" id="GO:0008720">
    <property type="term" value="F:D-lactate dehydrogenase (NAD+) activity"/>
    <property type="evidence" value="ECO:0007669"/>
    <property type="project" value="TreeGrafter"/>
</dbReference>
<reference evidence="14 15" key="2">
    <citation type="journal article" date="2016" name="Infect. Immun.">
        <title>Helicobacter saguini, a Novel Helicobacter Isolated from Cotton-Top Tamarins with Ulcerative Colitis, Has Proinflammatory Properties and Induces Typhlocolitis and Dysplasia in Gnotobiotic IL-10-/- Mice.</title>
        <authorList>
            <person name="Shen Z."/>
            <person name="Mannion A."/>
            <person name="Whary M.T."/>
            <person name="Muthupalani S."/>
            <person name="Sheh A."/>
            <person name="Feng Y."/>
            <person name="Gong G."/>
            <person name="Vandamme P."/>
            <person name="Holcombe H.R."/>
            <person name="Paster B.J."/>
            <person name="Fox J.G."/>
        </authorList>
    </citation>
    <scope>NUCLEOTIDE SEQUENCE [LARGE SCALE GENOMIC DNA]</scope>
    <source>
        <strain evidence="14 15">MIT 97-6194</strain>
    </source>
</reference>
<dbReference type="Proteomes" id="UP000477070">
    <property type="component" value="Unassembled WGS sequence"/>
</dbReference>
<organism evidence="14 15">
    <name type="scientific">Helicobacter saguini</name>
    <dbReference type="NCBI Taxonomy" id="1548018"/>
    <lineage>
        <taxon>Bacteria</taxon>
        <taxon>Pseudomonadati</taxon>
        <taxon>Campylobacterota</taxon>
        <taxon>Epsilonproteobacteria</taxon>
        <taxon>Campylobacterales</taxon>
        <taxon>Helicobacteraceae</taxon>
        <taxon>Helicobacter</taxon>
    </lineage>
</organism>
<evidence type="ECO:0000256" key="2">
    <source>
        <dbReference type="ARBA" id="ARBA00008000"/>
    </source>
</evidence>
<keyword evidence="7" id="KW-0560">Oxidoreductase</keyword>
<feature type="domain" description="4Fe-4S ferredoxin-type" evidence="11">
    <location>
        <begin position="589"/>
        <end position="620"/>
    </location>
</feature>
<dbReference type="InterPro" id="IPR009051">
    <property type="entry name" value="Helical_ferredxn"/>
</dbReference>
<dbReference type="Pfam" id="PF13183">
    <property type="entry name" value="Fer4_8"/>
    <property type="match status" value="1"/>
</dbReference>
<keyword evidence="3" id="KW-0285">Flavoprotein</keyword>
<evidence type="ECO:0000259" key="11">
    <source>
        <dbReference type="PROSITE" id="PS51379"/>
    </source>
</evidence>
<dbReference type="PROSITE" id="PS00198">
    <property type="entry name" value="4FE4S_FER_1"/>
    <property type="match status" value="2"/>
</dbReference>
<dbReference type="InterPro" id="IPR017900">
    <property type="entry name" value="4Fe4S_Fe_S_CS"/>
</dbReference>
<dbReference type="PANTHER" id="PTHR11748:SF111">
    <property type="entry name" value="D-LACTATE DEHYDROGENASE, MITOCHONDRIAL-RELATED"/>
    <property type="match status" value="1"/>
</dbReference>
<dbReference type="Proteomes" id="UP000029714">
    <property type="component" value="Unassembled WGS sequence"/>
</dbReference>
<dbReference type="RefSeq" id="WP_081948366.1">
    <property type="nucleotide sequence ID" value="NZ_JRMP02000022.1"/>
</dbReference>
<dbReference type="Pfam" id="PF02913">
    <property type="entry name" value="FAD-oxidase_C"/>
    <property type="match status" value="1"/>
</dbReference>
<dbReference type="SUPFAM" id="SSF46548">
    <property type="entry name" value="alpha-helical ferredoxin"/>
    <property type="match status" value="1"/>
</dbReference>
<dbReference type="PROSITE" id="PS51379">
    <property type="entry name" value="4FE4S_FER_2"/>
    <property type="match status" value="1"/>
</dbReference>
<name>A0A347VUR5_9HELI</name>
<evidence type="ECO:0000256" key="5">
    <source>
        <dbReference type="ARBA" id="ARBA00022827"/>
    </source>
</evidence>
<evidence type="ECO:0000256" key="9">
    <source>
        <dbReference type="ARBA" id="ARBA00023014"/>
    </source>
</evidence>
<dbReference type="Gene3D" id="3.30.70.2740">
    <property type="match status" value="1"/>
</dbReference>
<dbReference type="InterPro" id="IPR017896">
    <property type="entry name" value="4Fe4S_Fe-S-bd"/>
</dbReference>
<protein>
    <recommendedName>
        <fullName evidence="10">D-lactate dehydrogenase (cytochrome)</fullName>
        <ecNumber evidence="10">1.1.2.4</ecNumber>
    </recommendedName>
</protein>
<comment type="similarity">
    <text evidence="2">Belongs to the FAD-binding oxidoreductase/transferase type 4 family.</text>
</comment>
<evidence type="ECO:0000256" key="10">
    <source>
        <dbReference type="ARBA" id="ARBA00038897"/>
    </source>
</evidence>
<dbReference type="EMBL" id="QBIU01000001">
    <property type="protein sequence ID" value="MWV68951.1"/>
    <property type="molecule type" value="Genomic_DNA"/>
</dbReference>